<reference evidence="4 5" key="2">
    <citation type="journal article" date="2016" name="J. Biotechnol.">
        <title>Complete genome sequence of Arthrobacter alpinus ERGS4:06, a yellow pigmented bacterium tolerant to cold and radiations isolated from Sikkim Himalaya.</title>
        <authorList>
            <person name="Kumar R."/>
            <person name="Singh D."/>
            <person name="Swarnkar M.K."/>
            <person name="Singh A.K."/>
            <person name="Kumar S."/>
        </authorList>
    </citation>
    <scope>NUCLEOTIDE SEQUENCE [LARGE SCALE GENOMIC DNA]</scope>
    <source>
        <strain evidence="4 5">ERGS4:06</strain>
    </source>
</reference>
<accession>A0A0S2M239</accession>
<dbReference type="InterPro" id="IPR008984">
    <property type="entry name" value="SMAD_FHA_dom_sf"/>
</dbReference>
<keyword evidence="1" id="KW-0597">Phosphoprotein</keyword>
<dbReference type="InterPro" id="IPR000253">
    <property type="entry name" value="FHA_dom"/>
</dbReference>
<protein>
    <recommendedName>
        <fullName evidence="3">FHA domain-containing protein</fullName>
    </recommendedName>
</protein>
<proteinExistence type="predicted"/>
<dbReference type="Proteomes" id="UP000059574">
    <property type="component" value="Chromosome"/>
</dbReference>
<evidence type="ECO:0000259" key="3">
    <source>
        <dbReference type="PROSITE" id="PS50006"/>
    </source>
</evidence>
<dbReference type="EMBL" id="CP013200">
    <property type="protein sequence ID" value="ALO67710.1"/>
    <property type="molecule type" value="Genomic_DNA"/>
</dbReference>
<dbReference type="Pfam" id="PF00498">
    <property type="entry name" value="FHA"/>
    <property type="match status" value="1"/>
</dbReference>
<dbReference type="AlphaFoldDB" id="A0A0S2M239"/>
<gene>
    <name evidence="4" type="ORF">AS189_16005</name>
</gene>
<feature type="region of interest" description="Disordered" evidence="2">
    <location>
        <begin position="66"/>
        <end position="85"/>
    </location>
</feature>
<evidence type="ECO:0000313" key="5">
    <source>
        <dbReference type="Proteomes" id="UP000059574"/>
    </source>
</evidence>
<dbReference type="RefSeq" id="WP_062291098.1">
    <property type="nucleotide sequence ID" value="NZ_CP013200.1"/>
</dbReference>
<reference evidence="5" key="1">
    <citation type="submission" date="2015-11" db="EMBL/GenBank/DDBJ databases">
        <authorList>
            <person name="Kumar R."/>
            <person name="Singh D."/>
            <person name="Swarnkar M.K."/>
            <person name="Singh A.K."/>
            <person name="Kumar S."/>
        </authorList>
    </citation>
    <scope>NUCLEOTIDE SEQUENCE [LARGE SCALE GENOMIC DNA]</scope>
    <source>
        <strain evidence="5">ERGS4:06</strain>
    </source>
</reference>
<evidence type="ECO:0000256" key="2">
    <source>
        <dbReference type="SAM" id="MobiDB-lite"/>
    </source>
</evidence>
<dbReference type="PROSITE" id="PS50006">
    <property type="entry name" value="FHA_DOMAIN"/>
    <property type="match status" value="1"/>
</dbReference>
<evidence type="ECO:0000256" key="1">
    <source>
        <dbReference type="ARBA" id="ARBA00022553"/>
    </source>
</evidence>
<dbReference type="SUPFAM" id="SSF49879">
    <property type="entry name" value="SMAD/FHA domain"/>
    <property type="match status" value="1"/>
</dbReference>
<dbReference type="Gene3D" id="2.60.200.20">
    <property type="match status" value="1"/>
</dbReference>
<name>A0A0S2M239_9MICC</name>
<feature type="compositionally biased region" description="Polar residues" evidence="2">
    <location>
        <begin position="66"/>
        <end position="75"/>
    </location>
</feature>
<sequence length="105" mass="11165">MSFDDGRTEELGSTALIGRNPAGYDGEMISRLIPIQDSTRSVSKTHLHLSVSTEGLWVTDRHSTNGSAISTSNGAKTPLVGGTPALARPGSRVHFGDRSFLVEKV</sequence>
<organism evidence="4 5">
    <name type="scientific">Arthrobacter alpinus</name>
    <dbReference type="NCBI Taxonomy" id="656366"/>
    <lineage>
        <taxon>Bacteria</taxon>
        <taxon>Bacillati</taxon>
        <taxon>Actinomycetota</taxon>
        <taxon>Actinomycetes</taxon>
        <taxon>Micrococcales</taxon>
        <taxon>Micrococcaceae</taxon>
        <taxon>Arthrobacter</taxon>
    </lineage>
</organism>
<feature type="domain" description="FHA" evidence="3">
    <location>
        <begin position="15"/>
        <end position="70"/>
    </location>
</feature>
<dbReference type="CDD" id="cd00060">
    <property type="entry name" value="FHA"/>
    <property type="match status" value="1"/>
</dbReference>
<evidence type="ECO:0000313" key="4">
    <source>
        <dbReference type="EMBL" id="ALO67710.1"/>
    </source>
</evidence>